<keyword evidence="3 4" id="KW-0472">Membrane</keyword>
<feature type="transmembrane region" description="Helical" evidence="4">
    <location>
        <begin position="267"/>
        <end position="286"/>
    </location>
</feature>
<comment type="caution">
    <text evidence="6">The sequence shown here is derived from an EMBL/GenBank/DDBJ whole genome shotgun (WGS) entry which is preliminary data.</text>
</comment>
<evidence type="ECO:0000256" key="1">
    <source>
        <dbReference type="ARBA" id="ARBA00022692"/>
    </source>
</evidence>
<evidence type="ECO:0000313" key="7">
    <source>
        <dbReference type="Proteomes" id="UP000602745"/>
    </source>
</evidence>
<dbReference type="RefSeq" id="WP_188409496.1">
    <property type="nucleotide sequence ID" value="NZ_BMCP01000002.1"/>
</dbReference>
<feature type="transmembrane region" description="Helical" evidence="4">
    <location>
        <begin position="50"/>
        <end position="69"/>
    </location>
</feature>
<dbReference type="GO" id="GO:0022857">
    <property type="term" value="F:transmembrane transporter activity"/>
    <property type="evidence" value="ECO:0007669"/>
    <property type="project" value="InterPro"/>
</dbReference>
<feature type="domain" description="Major facilitator superfamily (MFS) profile" evidence="5">
    <location>
        <begin position="202"/>
        <end position="427"/>
    </location>
</feature>
<reference evidence="6" key="2">
    <citation type="submission" date="2020-09" db="EMBL/GenBank/DDBJ databases">
        <authorList>
            <person name="Sun Q."/>
            <person name="Sedlacek I."/>
        </authorList>
    </citation>
    <scope>NUCLEOTIDE SEQUENCE</scope>
    <source>
        <strain evidence="6">CCM 7684</strain>
    </source>
</reference>
<feature type="transmembrane region" description="Helical" evidence="4">
    <location>
        <begin position="161"/>
        <end position="180"/>
    </location>
</feature>
<dbReference type="Proteomes" id="UP000602745">
    <property type="component" value="Unassembled WGS sequence"/>
</dbReference>
<dbReference type="PANTHER" id="PTHR23521">
    <property type="entry name" value="TRANSPORTER MFS SUPERFAMILY"/>
    <property type="match status" value="1"/>
</dbReference>
<reference evidence="6" key="1">
    <citation type="journal article" date="2014" name="Int. J. Syst. Evol. Microbiol.">
        <title>Complete genome sequence of Corynebacterium casei LMG S-19264T (=DSM 44701T), isolated from a smear-ripened cheese.</title>
        <authorList>
            <consortium name="US DOE Joint Genome Institute (JGI-PGF)"/>
            <person name="Walter F."/>
            <person name="Albersmeier A."/>
            <person name="Kalinowski J."/>
            <person name="Ruckert C."/>
        </authorList>
    </citation>
    <scope>NUCLEOTIDE SEQUENCE</scope>
    <source>
        <strain evidence="6">CCM 7684</strain>
    </source>
</reference>
<evidence type="ECO:0000256" key="2">
    <source>
        <dbReference type="ARBA" id="ARBA00022989"/>
    </source>
</evidence>
<dbReference type="AlphaFoldDB" id="A0A8J2YGV9"/>
<dbReference type="Gene3D" id="1.20.1250.20">
    <property type="entry name" value="MFS general substrate transporter like domains"/>
    <property type="match status" value="2"/>
</dbReference>
<proteinExistence type="predicted"/>
<organism evidence="6 7">
    <name type="scientific">Agaricicola taiwanensis</name>
    <dbReference type="NCBI Taxonomy" id="591372"/>
    <lineage>
        <taxon>Bacteria</taxon>
        <taxon>Pseudomonadati</taxon>
        <taxon>Pseudomonadota</taxon>
        <taxon>Alphaproteobacteria</taxon>
        <taxon>Rhodobacterales</taxon>
        <taxon>Paracoccaceae</taxon>
        <taxon>Agaricicola</taxon>
    </lineage>
</organism>
<feature type="transmembrane region" description="Helical" evidence="4">
    <location>
        <begin position="201"/>
        <end position="223"/>
    </location>
</feature>
<feature type="transmembrane region" description="Helical" evidence="4">
    <location>
        <begin position="325"/>
        <end position="351"/>
    </location>
</feature>
<gene>
    <name evidence="6" type="ORF">GCM10007276_19050</name>
</gene>
<dbReference type="Pfam" id="PF07690">
    <property type="entry name" value="MFS_1"/>
    <property type="match status" value="1"/>
</dbReference>
<feature type="transmembrane region" description="Helical" evidence="4">
    <location>
        <begin position="134"/>
        <end position="155"/>
    </location>
</feature>
<dbReference type="PROSITE" id="PS50850">
    <property type="entry name" value="MFS"/>
    <property type="match status" value="1"/>
</dbReference>
<name>A0A8J2YGV9_9RHOB</name>
<feature type="transmembrane region" description="Helical" evidence="4">
    <location>
        <begin position="235"/>
        <end position="255"/>
    </location>
</feature>
<feature type="transmembrane region" description="Helical" evidence="4">
    <location>
        <begin position="76"/>
        <end position="95"/>
    </location>
</feature>
<dbReference type="CDD" id="cd17477">
    <property type="entry name" value="MFS_YcaD_like"/>
    <property type="match status" value="1"/>
</dbReference>
<dbReference type="SUPFAM" id="SSF103473">
    <property type="entry name" value="MFS general substrate transporter"/>
    <property type="match status" value="1"/>
</dbReference>
<feature type="transmembrane region" description="Helical" evidence="4">
    <location>
        <begin position="357"/>
        <end position="375"/>
    </location>
</feature>
<evidence type="ECO:0000259" key="5">
    <source>
        <dbReference type="PROSITE" id="PS50850"/>
    </source>
</evidence>
<keyword evidence="2 4" id="KW-1133">Transmembrane helix</keyword>
<feature type="transmembrane region" description="Helical" evidence="4">
    <location>
        <begin position="292"/>
        <end position="313"/>
    </location>
</feature>
<evidence type="ECO:0000256" key="3">
    <source>
        <dbReference type="ARBA" id="ARBA00023136"/>
    </source>
</evidence>
<evidence type="ECO:0000256" key="4">
    <source>
        <dbReference type="SAM" id="Phobius"/>
    </source>
</evidence>
<keyword evidence="1 4" id="KW-0812">Transmembrane</keyword>
<evidence type="ECO:0000313" key="6">
    <source>
        <dbReference type="EMBL" id="GGE41922.1"/>
    </source>
</evidence>
<keyword evidence="7" id="KW-1185">Reference proteome</keyword>
<accession>A0A8J2YGV9</accession>
<sequence length="427" mass="44740">MYSKRQILAPVTALLLSVALLIMGNGLQTTILPIRAGLEHFSAIEIGVLGSSYFVGFIVGCLGVPYLILNVGHIRTFTALVAIASTASLLHPMIVDPGAWMMTRLLTGACLAGLHLIIESWLNERATNETRGLIMSTYIVINFSVITIGQLMVMLYEPQSFALFSLASVLVSLAAVPVALTRSAQPAPITLVRFNPRKLISVSPTGVAGVFLVGLANGSFWALGPVFGQRIGLSVEAIAFFLSVTVIGGAIAQWPLGRLSDKIDRRLVMVGAAGASTIFSLALASFGDGSTATRLTLAFLFGATTLPAYAIAVAQTFDHAAPGDYVEISAGLLLLNGLGSAIGPLIAAVLIEMSGAAALYLFIGGVECIIVIFALSRIRMREGVPEAEKEDFDLANTGLAVMVGDAEAMEASPLVGTSDELKAEENS</sequence>
<dbReference type="InterPro" id="IPR047200">
    <property type="entry name" value="MFS_YcaD-like"/>
</dbReference>
<dbReference type="InterPro" id="IPR011701">
    <property type="entry name" value="MFS"/>
</dbReference>
<dbReference type="InterPro" id="IPR020846">
    <property type="entry name" value="MFS_dom"/>
</dbReference>
<dbReference type="PANTHER" id="PTHR23521:SF3">
    <property type="entry name" value="MFS TRANSPORTER"/>
    <property type="match status" value="1"/>
</dbReference>
<dbReference type="InterPro" id="IPR036259">
    <property type="entry name" value="MFS_trans_sf"/>
</dbReference>
<dbReference type="GO" id="GO:0005886">
    <property type="term" value="C:plasma membrane"/>
    <property type="evidence" value="ECO:0007669"/>
    <property type="project" value="TreeGrafter"/>
</dbReference>
<feature type="transmembrane region" description="Helical" evidence="4">
    <location>
        <begin position="101"/>
        <end position="122"/>
    </location>
</feature>
<dbReference type="EMBL" id="BMCP01000002">
    <property type="protein sequence ID" value="GGE41922.1"/>
    <property type="molecule type" value="Genomic_DNA"/>
</dbReference>
<protein>
    <submittedName>
        <fullName evidence="6">MFS transporter</fullName>
    </submittedName>
</protein>